<dbReference type="EMBL" id="MLJW01003468">
    <property type="protein sequence ID" value="OIQ71992.1"/>
    <property type="molecule type" value="Genomic_DNA"/>
</dbReference>
<organism evidence="1">
    <name type="scientific">mine drainage metagenome</name>
    <dbReference type="NCBI Taxonomy" id="410659"/>
    <lineage>
        <taxon>unclassified sequences</taxon>
        <taxon>metagenomes</taxon>
        <taxon>ecological metagenomes</taxon>
    </lineage>
</organism>
<evidence type="ECO:0000313" key="1">
    <source>
        <dbReference type="EMBL" id="OIQ71992.1"/>
    </source>
</evidence>
<sequence>MTEDLASGRFVVLHDPAGQEAWEGTFRLVTFVRATLEAELGADGLLAGVAWTWFSDAIDEAGITPIATGGTVTRVLSQSFGTLAARPDEVEVEIRASWTAERPDLGPHLQAWGTLLCTSAGLPPLPDGVVSLGARH</sequence>
<comment type="caution">
    <text evidence="1">The sequence shown here is derived from an EMBL/GenBank/DDBJ whole genome shotgun (WGS) entry which is preliminary data.</text>
</comment>
<name>A0A1J5PMG9_9ZZZZ</name>
<dbReference type="InterPro" id="IPR021555">
    <property type="entry name" value="DUF3000"/>
</dbReference>
<proteinExistence type="predicted"/>
<gene>
    <name evidence="1" type="ORF">GALL_463890</name>
</gene>
<dbReference type="AlphaFoldDB" id="A0A1J5PMG9"/>
<accession>A0A1J5PMG9</accession>
<dbReference type="Pfam" id="PF11452">
    <property type="entry name" value="DUF3000"/>
    <property type="match status" value="1"/>
</dbReference>
<protein>
    <submittedName>
        <fullName evidence="1">Uncharacterized protein</fullName>
    </submittedName>
</protein>
<reference evidence="1" key="1">
    <citation type="submission" date="2016-10" db="EMBL/GenBank/DDBJ databases">
        <title>Sequence of Gallionella enrichment culture.</title>
        <authorList>
            <person name="Poehlein A."/>
            <person name="Muehling M."/>
            <person name="Daniel R."/>
        </authorList>
    </citation>
    <scope>NUCLEOTIDE SEQUENCE</scope>
</reference>